<reference evidence="1" key="1">
    <citation type="submission" date="2020-05" db="EMBL/GenBank/DDBJ databases">
        <authorList>
            <person name="Chiriac C."/>
            <person name="Salcher M."/>
            <person name="Ghai R."/>
            <person name="Kavagutti S V."/>
        </authorList>
    </citation>
    <scope>NUCLEOTIDE SEQUENCE</scope>
</reference>
<evidence type="ECO:0000313" key="1">
    <source>
        <dbReference type="EMBL" id="CAB4693771.1"/>
    </source>
</evidence>
<name>A0A6J6P3E8_9ZZZZ</name>
<organism evidence="1">
    <name type="scientific">freshwater metagenome</name>
    <dbReference type="NCBI Taxonomy" id="449393"/>
    <lineage>
        <taxon>unclassified sequences</taxon>
        <taxon>metagenomes</taxon>
        <taxon>ecological metagenomes</taxon>
    </lineage>
</organism>
<sequence>MRLGLFGGEPHRTTPHACCAERHRCGHLASATDATCTKHWHRGNCIDDFGNEHHRANLASVATGFGTLGDDDVDANVYVTLRMLRLASQRADETAFFFDPLDHVRRWRPECVDNQ</sequence>
<gene>
    <name evidence="1" type="ORF">UFOPK2366_00897</name>
</gene>
<proteinExistence type="predicted"/>
<accession>A0A6J6P3E8</accession>
<dbReference type="AlphaFoldDB" id="A0A6J6P3E8"/>
<protein>
    <submittedName>
        <fullName evidence="1">Unannotated protein</fullName>
    </submittedName>
</protein>
<dbReference type="EMBL" id="CAEZXM010000148">
    <property type="protein sequence ID" value="CAB4693771.1"/>
    <property type="molecule type" value="Genomic_DNA"/>
</dbReference>